<dbReference type="RefSeq" id="WP_190783042.1">
    <property type="nucleotide sequence ID" value="NZ_JACWZZ010000001.1"/>
</dbReference>
<sequence>MIETGPLLFPADFPTIMPQSVQVADFAELTFREDLRVLLARWLRPISSLELQQSYEALLAMAAPHRCRFWLLDLRRRGTSTEDDTHWVLEIFLPQLAPRLGGRIYLAFLVSPVHLAVIDQESGAPLVANAHCHARLFTKEGLASAWLARRHQHESV</sequence>
<gene>
    <name evidence="1" type="ORF">IC231_02560</name>
</gene>
<proteinExistence type="predicted"/>
<evidence type="ECO:0000313" key="2">
    <source>
        <dbReference type="Proteomes" id="UP000642468"/>
    </source>
</evidence>
<keyword evidence="2" id="KW-1185">Reference proteome</keyword>
<protein>
    <submittedName>
        <fullName evidence="1">Uncharacterized protein</fullName>
    </submittedName>
</protein>
<accession>A0ABR8JEC2</accession>
<evidence type="ECO:0000313" key="1">
    <source>
        <dbReference type="EMBL" id="MBD2713913.1"/>
    </source>
</evidence>
<name>A0ABR8JEC2_9BACT</name>
<organism evidence="1 2">
    <name type="scientific">Hymenobacter duratus</name>
    <dbReference type="NCBI Taxonomy" id="2771356"/>
    <lineage>
        <taxon>Bacteria</taxon>
        <taxon>Pseudomonadati</taxon>
        <taxon>Bacteroidota</taxon>
        <taxon>Cytophagia</taxon>
        <taxon>Cytophagales</taxon>
        <taxon>Hymenobacteraceae</taxon>
        <taxon>Hymenobacter</taxon>
    </lineage>
</organism>
<reference evidence="1 2" key="1">
    <citation type="submission" date="2020-09" db="EMBL/GenBank/DDBJ databases">
        <authorList>
            <person name="Kim M.K."/>
        </authorList>
    </citation>
    <scope>NUCLEOTIDE SEQUENCE [LARGE SCALE GENOMIC DNA]</scope>
    <source>
        <strain evidence="1 2">BT646</strain>
    </source>
</reference>
<dbReference type="Proteomes" id="UP000642468">
    <property type="component" value="Unassembled WGS sequence"/>
</dbReference>
<comment type="caution">
    <text evidence="1">The sequence shown here is derived from an EMBL/GenBank/DDBJ whole genome shotgun (WGS) entry which is preliminary data.</text>
</comment>
<dbReference type="EMBL" id="JACWZZ010000001">
    <property type="protein sequence ID" value="MBD2713913.1"/>
    <property type="molecule type" value="Genomic_DNA"/>
</dbReference>